<accession>A0A975A2Q3</accession>
<dbReference type="KEGG" id="fuv:JR347_06835"/>
<dbReference type="Proteomes" id="UP000662783">
    <property type="component" value="Chromosome"/>
</dbReference>
<sequence>MKKLTLILTLLVGALFTNAKDKSAYINAMQDQIETFKGSKSQEELQASANAFERIAQKENEEWLPLYYAAHAYIKIGFNNTLSLDERDSYFDKAIALIEKAGEISPNNSELTALKGFALMGKLSADPANRGQTMSPLVMQTFGQAMQQNPENPRALVLMAQMEFGMAQFFGNGTEKACGMANGSLALFEAEASEGINPTWGAGQAQALLSKCK</sequence>
<organism evidence="2 3">
    <name type="scientific">Fulvivirga lutea</name>
    <dbReference type="NCBI Taxonomy" id="2810512"/>
    <lineage>
        <taxon>Bacteria</taxon>
        <taxon>Pseudomonadati</taxon>
        <taxon>Bacteroidota</taxon>
        <taxon>Cytophagia</taxon>
        <taxon>Cytophagales</taxon>
        <taxon>Fulvivirgaceae</taxon>
        <taxon>Fulvivirga</taxon>
    </lineage>
</organism>
<feature type="signal peptide" evidence="1">
    <location>
        <begin position="1"/>
        <end position="19"/>
    </location>
</feature>
<evidence type="ECO:0000313" key="3">
    <source>
        <dbReference type="Proteomes" id="UP000662783"/>
    </source>
</evidence>
<reference evidence="2" key="1">
    <citation type="submission" date="2021-02" db="EMBL/GenBank/DDBJ databases">
        <title>Fulvivirga sp. S481 isolated from sea water.</title>
        <authorList>
            <person name="Bae S.S."/>
            <person name="Baek K."/>
        </authorList>
    </citation>
    <scope>NUCLEOTIDE SEQUENCE</scope>
    <source>
        <strain evidence="2">S481</strain>
    </source>
</reference>
<keyword evidence="3" id="KW-1185">Reference proteome</keyword>
<evidence type="ECO:0000313" key="2">
    <source>
        <dbReference type="EMBL" id="QSE98787.1"/>
    </source>
</evidence>
<dbReference type="InterPro" id="IPR011990">
    <property type="entry name" value="TPR-like_helical_dom_sf"/>
</dbReference>
<evidence type="ECO:0000256" key="1">
    <source>
        <dbReference type="SAM" id="SignalP"/>
    </source>
</evidence>
<name>A0A975A2Q3_9BACT</name>
<dbReference type="RefSeq" id="WP_205723301.1">
    <property type="nucleotide sequence ID" value="NZ_CP070608.1"/>
</dbReference>
<evidence type="ECO:0008006" key="4">
    <source>
        <dbReference type="Google" id="ProtNLM"/>
    </source>
</evidence>
<keyword evidence="1" id="KW-0732">Signal</keyword>
<proteinExistence type="predicted"/>
<dbReference type="SUPFAM" id="SSF48452">
    <property type="entry name" value="TPR-like"/>
    <property type="match status" value="1"/>
</dbReference>
<dbReference type="Gene3D" id="1.25.40.10">
    <property type="entry name" value="Tetratricopeptide repeat domain"/>
    <property type="match status" value="1"/>
</dbReference>
<gene>
    <name evidence="2" type="ORF">JR347_06835</name>
</gene>
<protein>
    <recommendedName>
        <fullName evidence="4">Tetratricopeptide repeat protein</fullName>
    </recommendedName>
</protein>
<dbReference type="EMBL" id="CP070608">
    <property type="protein sequence ID" value="QSE98787.1"/>
    <property type="molecule type" value="Genomic_DNA"/>
</dbReference>
<dbReference type="AlphaFoldDB" id="A0A975A2Q3"/>
<feature type="chain" id="PRO_5037409130" description="Tetratricopeptide repeat protein" evidence="1">
    <location>
        <begin position="20"/>
        <end position="213"/>
    </location>
</feature>